<keyword evidence="3" id="KW-0863">Zinc-finger</keyword>
<dbReference type="Proteomes" id="UP000308197">
    <property type="component" value="Unassembled WGS sequence"/>
</dbReference>
<keyword evidence="2" id="KW-0479">Metal-binding</keyword>
<evidence type="ECO:0000256" key="6">
    <source>
        <dbReference type="SAM" id="MobiDB-lite"/>
    </source>
</evidence>
<keyword evidence="9" id="KW-1185">Reference proteome</keyword>
<feature type="compositionally biased region" description="Basic and acidic residues" evidence="6">
    <location>
        <begin position="271"/>
        <end position="285"/>
    </location>
</feature>
<dbReference type="InterPro" id="IPR003604">
    <property type="entry name" value="Matrin/U1-like-C_Znf_C2H2"/>
</dbReference>
<name>A0A5C3PH40_9APHY</name>
<dbReference type="GO" id="GO:0008270">
    <property type="term" value="F:zinc ion binding"/>
    <property type="evidence" value="ECO:0007669"/>
    <property type="project" value="UniProtKB-KW"/>
</dbReference>
<reference evidence="8 9" key="1">
    <citation type="journal article" date="2019" name="Nat. Ecol. Evol.">
        <title>Megaphylogeny resolves global patterns of mushroom evolution.</title>
        <authorList>
            <person name="Varga T."/>
            <person name="Krizsan K."/>
            <person name="Foldi C."/>
            <person name="Dima B."/>
            <person name="Sanchez-Garcia M."/>
            <person name="Sanchez-Ramirez S."/>
            <person name="Szollosi G.J."/>
            <person name="Szarkandi J.G."/>
            <person name="Papp V."/>
            <person name="Albert L."/>
            <person name="Andreopoulos W."/>
            <person name="Angelini C."/>
            <person name="Antonin V."/>
            <person name="Barry K.W."/>
            <person name="Bougher N.L."/>
            <person name="Buchanan P."/>
            <person name="Buyck B."/>
            <person name="Bense V."/>
            <person name="Catcheside P."/>
            <person name="Chovatia M."/>
            <person name="Cooper J."/>
            <person name="Damon W."/>
            <person name="Desjardin D."/>
            <person name="Finy P."/>
            <person name="Geml J."/>
            <person name="Haridas S."/>
            <person name="Hughes K."/>
            <person name="Justo A."/>
            <person name="Karasinski D."/>
            <person name="Kautmanova I."/>
            <person name="Kiss B."/>
            <person name="Kocsube S."/>
            <person name="Kotiranta H."/>
            <person name="LaButti K.M."/>
            <person name="Lechner B.E."/>
            <person name="Liimatainen K."/>
            <person name="Lipzen A."/>
            <person name="Lukacs Z."/>
            <person name="Mihaltcheva S."/>
            <person name="Morgado L.N."/>
            <person name="Niskanen T."/>
            <person name="Noordeloos M.E."/>
            <person name="Ohm R.A."/>
            <person name="Ortiz-Santana B."/>
            <person name="Ovrebo C."/>
            <person name="Racz N."/>
            <person name="Riley R."/>
            <person name="Savchenko A."/>
            <person name="Shiryaev A."/>
            <person name="Soop K."/>
            <person name="Spirin V."/>
            <person name="Szebenyi C."/>
            <person name="Tomsovsky M."/>
            <person name="Tulloss R.E."/>
            <person name="Uehling J."/>
            <person name="Grigoriev I.V."/>
            <person name="Vagvolgyi C."/>
            <person name="Papp T."/>
            <person name="Martin F.M."/>
            <person name="Miettinen O."/>
            <person name="Hibbett D.S."/>
            <person name="Nagy L.G."/>
        </authorList>
    </citation>
    <scope>NUCLEOTIDE SEQUENCE [LARGE SCALE GENOMIC DNA]</scope>
    <source>
        <strain evidence="8 9">HHB13444</strain>
    </source>
</reference>
<feature type="compositionally biased region" description="Low complexity" evidence="6">
    <location>
        <begin position="86"/>
        <end position="105"/>
    </location>
</feature>
<dbReference type="EMBL" id="ML211088">
    <property type="protein sequence ID" value="TFK89094.1"/>
    <property type="molecule type" value="Genomic_DNA"/>
</dbReference>
<evidence type="ECO:0000256" key="2">
    <source>
        <dbReference type="ARBA" id="ARBA00022723"/>
    </source>
</evidence>
<feature type="compositionally biased region" description="Basic and acidic residues" evidence="6">
    <location>
        <begin position="130"/>
        <end position="144"/>
    </location>
</feature>
<keyword evidence="4" id="KW-0862">Zinc</keyword>
<feature type="compositionally biased region" description="Low complexity" evidence="6">
    <location>
        <begin position="235"/>
        <end position="250"/>
    </location>
</feature>
<dbReference type="GO" id="GO:0003723">
    <property type="term" value="F:RNA binding"/>
    <property type="evidence" value="ECO:0007669"/>
    <property type="project" value="TreeGrafter"/>
</dbReference>
<organism evidence="8 9">
    <name type="scientific">Polyporus arcularius HHB13444</name>
    <dbReference type="NCBI Taxonomy" id="1314778"/>
    <lineage>
        <taxon>Eukaryota</taxon>
        <taxon>Fungi</taxon>
        <taxon>Dikarya</taxon>
        <taxon>Basidiomycota</taxon>
        <taxon>Agaricomycotina</taxon>
        <taxon>Agaricomycetes</taxon>
        <taxon>Polyporales</taxon>
        <taxon>Polyporaceae</taxon>
        <taxon>Polyporus</taxon>
    </lineage>
</organism>
<feature type="non-terminal residue" evidence="8">
    <location>
        <position position="349"/>
    </location>
</feature>
<dbReference type="GO" id="GO:0000398">
    <property type="term" value="P:mRNA splicing, via spliceosome"/>
    <property type="evidence" value="ECO:0007669"/>
    <property type="project" value="InterPro"/>
</dbReference>
<dbReference type="GO" id="GO:0071011">
    <property type="term" value="C:precatalytic spliceosome"/>
    <property type="evidence" value="ECO:0007669"/>
    <property type="project" value="TreeGrafter"/>
</dbReference>
<comment type="subcellular location">
    <subcellularLocation>
        <location evidence="1">Nucleus</location>
    </subcellularLocation>
</comment>
<feature type="region of interest" description="Disordered" evidence="6">
    <location>
        <begin position="69"/>
        <end position="349"/>
    </location>
</feature>
<feature type="compositionally biased region" description="Basic and acidic residues" evidence="6">
    <location>
        <begin position="167"/>
        <end position="177"/>
    </location>
</feature>
<sequence>MSEYWVSKNKYFCKYCNIYIADDAPSRKQHETGLRHKGNVERFVRGLYKAGEKRKTDLEEEKREMARIEKAPGAAYAQDVASGLTKPGSSSTAGPSSSAAAAGPKVAPPKPSNPYANYTTAESLGYTDPDLERAKAEAERRRVEGIVGEWQVVDIIPAPPEEGEAGEQLKQEEDLKPGEISARAGEKRPAEEPVDEEDARGWKLRRKTAGVGLGDLYDPGALPIKLKPKKQEDQGAAAAGATVTSALGGSEKPKWSARGWNKPGASSAGATERENGEEVKAEENGIKAGENGVTDKLMEDPLLEEPPTEVKTEEVKPEPVQAAVPSPPAGGSLFKKRRAPVGGGSRGGR</sequence>
<feature type="compositionally biased region" description="Basic and acidic residues" evidence="6">
    <location>
        <begin position="308"/>
        <end position="317"/>
    </location>
</feature>
<dbReference type="SUPFAM" id="SSF57667">
    <property type="entry name" value="beta-beta-alpha zinc fingers"/>
    <property type="match status" value="1"/>
</dbReference>
<dbReference type="InterPro" id="IPR013085">
    <property type="entry name" value="U1-CZ_Znf_C2H2"/>
</dbReference>
<evidence type="ECO:0000313" key="8">
    <source>
        <dbReference type="EMBL" id="TFK89094.1"/>
    </source>
</evidence>
<evidence type="ECO:0000256" key="4">
    <source>
        <dbReference type="ARBA" id="ARBA00022833"/>
    </source>
</evidence>
<dbReference type="InterPro" id="IPR000690">
    <property type="entry name" value="Matrin/U1-C_Znf_C2H2"/>
</dbReference>
<evidence type="ECO:0000259" key="7">
    <source>
        <dbReference type="PROSITE" id="PS50171"/>
    </source>
</evidence>
<dbReference type="PROSITE" id="PS50171">
    <property type="entry name" value="ZF_MATRIN"/>
    <property type="match status" value="1"/>
</dbReference>
<dbReference type="InterPro" id="IPR036236">
    <property type="entry name" value="Znf_C2H2_sf"/>
</dbReference>
<dbReference type="InParanoid" id="A0A5C3PH40"/>
<evidence type="ECO:0000313" key="9">
    <source>
        <dbReference type="Proteomes" id="UP000308197"/>
    </source>
</evidence>
<dbReference type="Pfam" id="PF06220">
    <property type="entry name" value="zf-U1"/>
    <property type="match status" value="1"/>
</dbReference>
<protein>
    <recommendedName>
        <fullName evidence="7">Matrin-type domain-containing protein</fullName>
    </recommendedName>
</protein>
<feature type="domain" description="Matrin-type" evidence="7">
    <location>
        <begin position="11"/>
        <end position="42"/>
    </location>
</feature>
<gene>
    <name evidence="8" type="ORF">K466DRAFT_459043</name>
</gene>
<evidence type="ECO:0000256" key="1">
    <source>
        <dbReference type="ARBA" id="ARBA00004123"/>
    </source>
</evidence>
<keyword evidence="5" id="KW-0539">Nucleus</keyword>
<dbReference type="PANTHER" id="PTHR13173:SF10">
    <property type="entry name" value="WW DOMAIN-BINDING PROTEIN 4"/>
    <property type="match status" value="1"/>
</dbReference>
<dbReference type="SMART" id="SM00451">
    <property type="entry name" value="ZnF_U1"/>
    <property type="match status" value="1"/>
</dbReference>
<dbReference type="AlphaFoldDB" id="A0A5C3PH40"/>
<accession>A0A5C3PH40</accession>
<evidence type="ECO:0000256" key="5">
    <source>
        <dbReference type="ARBA" id="ARBA00023242"/>
    </source>
</evidence>
<dbReference type="Gene3D" id="3.30.160.60">
    <property type="entry name" value="Classic Zinc Finger"/>
    <property type="match status" value="1"/>
</dbReference>
<dbReference type="PANTHER" id="PTHR13173">
    <property type="entry name" value="WW DOMAIN BINDING PROTEIN 4"/>
    <property type="match status" value="1"/>
</dbReference>
<evidence type="ECO:0000256" key="3">
    <source>
        <dbReference type="ARBA" id="ARBA00022771"/>
    </source>
</evidence>
<dbReference type="STRING" id="1314778.A0A5C3PH40"/>
<dbReference type="InterPro" id="IPR040023">
    <property type="entry name" value="WBP4"/>
</dbReference>
<proteinExistence type="predicted"/>